<dbReference type="OrthoDB" id="2250022at2759"/>
<feature type="compositionally biased region" description="Basic residues" evidence="1">
    <location>
        <begin position="30"/>
        <end position="39"/>
    </location>
</feature>
<keyword evidence="2" id="KW-0732">Signal</keyword>
<feature type="signal peptide" evidence="2">
    <location>
        <begin position="1"/>
        <end position="25"/>
    </location>
</feature>
<gene>
    <name evidence="3" type="ORF">PSALAMII_LOCUS6609</name>
</gene>
<dbReference type="Proteomes" id="UP001152649">
    <property type="component" value="Unassembled WGS sequence"/>
</dbReference>
<dbReference type="AlphaFoldDB" id="A0A9W4JCF6"/>
<feature type="compositionally biased region" description="Basic and acidic residues" evidence="1">
    <location>
        <begin position="48"/>
        <end position="58"/>
    </location>
</feature>
<protein>
    <recommendedName>
        <fullName evidence="5">Secreted protein</fullName>
    </recommendedName>
</protein>
<feature type="region of interest" description="Disordered" evidence="1">
    <location>
        <begin position="27"/>
        <end position="81"/>
    </location>
</feature>
<proteinExistence type="predicted"/>
<feature type="chain" id="PRO_5040803084" description="Secreted protein" evidence="2">
    <location>
        <begin position="26"/>
        <end position="111"/>
    </location>
</feature>
<dbReference type="EMBL" id="CAJVPG010000299">
    <property type="protein sequence ID" value="CAG8389639.1"/>
    <property type="molecule type" value="Genomic_DNA"/>
</dbReference>
<comment type="caution">
    <text evidence="3">The sequence shown here is derived from an EMBL/GenBank/DDBJ whole genome shotgun (WGS) entry which is preliminary data.</text>
</comment>
<evidence type="ECO:0000256" key="2">
    <source>
        <dbReference type="SAM" id="SignalP"/>
    </source>
</evidence>
<keyword evidence="4" id="KW-1185">Reference proteome</keyword>
<name>A0A9W4JCF6_9EURO</name>
<feature type="region of interest" description="Disordered" evidence="1">
    <location>
        <begin position="92"/>
        <end position="111"/>
    </location>
</feature>
<organism evidence="3 4">
    <name type="scientific">Penicillium salamii</name>
    <dbReference type="NCBI Taxonomy" id="1612424"/>
    <lineage>
        <taxon>Eukaryota</taxon>
        <taxon>Fungi</taxon>
        <taxon>Dikarya</taxon>
        <taxon>Ascomycota</taxon>
        <taxon>Pezizomycotina</taxon>
        <taxon>Eurotiomycetes</taxon>
        <taxon>Eurotiomycetidae</taxon>
        <taxon>Eurotiales</taxon>
        <taxon>Aspergillaceae</taxon>
        <taxon>Penicillium</taxon>
    </lineage>
</organism>
<feature type="compositionally biased region" description="Low complexity" evidence="1">
    <location>
        <begin position="98"/>
        <end position="111"/>
    </location>
</feature>
<accession>A0A9W4JCF6</accession>
<evidence type="ECO:0000256" key="1">
    <source>
        <dbReference type="SAM" id="MobiDB-lite"/>
    </source>
</evidence>
<evidence type="ECO:0008006" key="5">
    <source>
        <dbReference type="Google" id="ProtNLM"/>
    </source>
</evidence>
<evidence type="ECO:0000313" key="3">
    <source>
        <dbReference type="EMBL" id="CAG8389639.1"/>
    </source>
</evidence>
<reference evidence="3" key="1">
    <citation type="submission" date="2021-07" db="EMBL/GenBank/DDBJ databases">
        <authorList>
            <person name="Branca A.L. A."/>
        </authorList>
    </citation>
    <scope>NUCLEOTIDE SEQUENCE</scope>
</reference>
<evidence type="ECO:0000313" key="4">
    <source>
        <dbReference type="Proteomes" id="UP001152649"/>
    </source>
</evidence>
<sequence length="111" mass="12018">MALVKQTNMLHKTFTIVLLSVLTAAAPVPAKKKPTRNTRNRSLGTKLPSERGGHRDSAQVDEAFPRALGSPPRRLYGGQRLAGPLHSFASGAQRKLAPKLQLPPQLLLPLP</sequence>